<keyword evidence="3" id="KW-1185">Reference proteome</keyword>
<dbReference type="AlphaFoldDB" id="A0A7G2CC32"/>
<dbReference type="EMBL" id="LR877149">
    <property type="protein sequence ID" value="CAD2215632.1"/>
    <property type="molecule type" value="Genomic_DNA"/>
</dbReference>
<dbReference type="VEuPathDB" id="TriTrypDB:ADEAN_000308700"/>
<evidence type="ECO:0008006" key="4">
    <source>
        <dbReference type="Google" id="ProtNLM"/>
    </source>
</evidence>
<organism evidence="2 3">
    <name type="scientific">Angomonas deanei</name>
    <dbReference type="NCBI Taxonomy" id="59799"/>
    <lineage>
        <taxon>Eukaryota</taxon>
        <taxon>Discoba</taxon>
        <taxon>Euglenozoa</taxon>
        <taxon>Kinetoplastea</taxon>
        <taxon>Metakinetoplastina</taxon>
        <taxon>Trypanosomatida</taxon>
        <taxon>Trypanosomatidae</taxon>
        <taxon>Strigomonadinae</taxon>
        <taxon>Angomonas</taxon>
    </lineage>
</organism>
<sequence>MRLLDGLSHSSQSDAYVRSVEEMTLMLLNNLTATHISAVDDLLQNEDEDMRGFYLSKLQTLFERLGAKAANDSDDDEEEEKKKKKVPTAPTRDIRRWILQILLNLTRSKDGQQQLLEDEDWCQTLEECLQSPNARHRWIAAQCYRNCATATLNPFVPLLLKSNAVRVCMERLSRDGSIEPDASIQVCLAEVLCGILASEEGIAYLESINARQLLEKAVTASMFYHHNTDRNDTVHGSADRVEVVSEKESENNKSEKDNISNSNHTTLVKDGSVVILARDTCEFIEKYILPYLDEIVNAYVAPGSDELD</sequence>
<proteinExistence type="predicted"/>
<reference evidence="2 3" key="1">
    <citation type="submission" date="2020-08" db="EMBL/GenBank/DDBJ databases">
        <authorList>
            <person name="Newling K."/>
            <person name="Davey J."/>
            <person name="Forrester S."/>
        </authorList>
    </citation>
    <scope>NUCLEOTIDE SEQUENCE [LARGE SCALE GENOMIC DNA]</scope>
    <source>
        <strain evidence="3">Crithidia deanei Carvalho (ATCC PRA-265)</strain>
    </source>
</reference>
<protein>
    <recommendedName>
        <fullName evidence="4">Protein HGH1 homolog</fullName>
    </recommendedName>
</protein>
<evidence type="ECO:0000256" key="1">
    <source>
        <dbReference type="SAM" id="MobiDB-lite"/>
    </source>
</evidence>
<name>A0A7G2CC32_9TRYP</name>
<gene>
    <name evidence="2" type="ORF">ADEAN_000308700</name>
</gene>
<dbReference type="Gene3D" id="1.25.10.10">
    <property type="entry name" value="Leucine-rich Repeat Variant"/>
    <property type="match status" value="1"/>
</dbReference>
<feature type="region of interest" description="Disordered" evidence="1">
    <location>
        <begin position="69"/>
        <end position="88"/>
    </location>
</feature>
<evidence type="ECO:0000313" key="2">
    <source>
        <dbReference type="EMBL" id="CAD2215632.1"/>
    </source>
</evidence>
<dbReference type="InterPro" id="IPR011989">
    <property type="entry name" value="ARM-like"/>
</dbReference>
<dbReference type="OrthoDB" id="271945at2759"/>
<dbReference type="SUPFAM" id="SSF48371">
    <property type="entry name" value="ARM repeat"/>
    <property type="match status" value="1"/>
</dbReference>
<dbReference type="InterPro" id="IPR016024">
    <property type="entry name" value="ARM-type_fold"/>
</dbReference>
<accession>A0A7G2CC32</accession>
<dbReference type="Proteomes" id="UP000515908">
    <property type="component" value="Chromosome 05"/>
</dbReference>
<evidence type="ECO:0000313" key="3">
    <source>
        <dbReference type="Proteomes" id="UP000515908"/>
    </source>
</evidence>